<accession>A0A2G9CAK3</accession>
<dbReference type="RefSeq" id="WP_099861332.1">
    <property type="nucleotide sequence ID" value="NZ_PEOG01000020.1"/>
</dbReference>
<comment type="caution">
    <text evidence="1">The sequence shown here is derived from an EMBL/GenBank/DDBJ whole genome shotgun (WGS) entry which is preliminary data.</text>
</comment>
<proteinExistence type="predicted"/>
<organism evidence="1 2">
    <name type="scientific">Roseateles chitinivorans</name>
    <dbReference type="NCBI Taxonomy" id="2917965"/>
    <lineage>
        <taxon>Bacteria</taxon>
        <taxon>Pseudomonadati</taxon>
        <taxon>Pseudomonadota</taxon>
        <taxon>Betaproteobacteria</taxon>
        <taxon>Burkholderiales</taxon>
        <taxon>Sphaerotilaceae</taxon>
        <taxon>Roseateles</taxon>
    </lineage>
</organism>
<dbReference type="AlphaFoldDB" id="A0A2G9CAK3"/>
<evidence type="ECO:0000313" key="1">
    <source>
        <dbReference type="EMBL" id="PIM53466.1"/>
    </source>
</evidence>
<dbReference type="OrthoDB" id="9155011at2"/>
<reference evidence="1 2" key="1">
    <citation type="submission" date="2017-11" db="EMBL/GenBank/DDBJ databases">
        <title>Draft genome sequence of Mitsuaria sp. HWN-4.</title>
        <authorList>
            <person name="Gundlapally S.R."/>
        </authorList>
    </citation>
    <scope>NUCLEOTIDE SEQUENCE [LARGE SCALE GENOMIC DNA]</scope>
    <source>
        <strain evidence="1 2">HWN-4</strain>
    </source>
</reference>
<sequence length="245" mass="26124">MVAATAPAAALAPAVNAEATDIDDLRARLAARTLLLMRRVQVDDVSIEVWSHTMPRRFYVAVLQQGEVRRTLVSSDEAEAWQRFDSFRRIAAAGEVGRPVLLGRMADATEAALPEPLLPAVPLTPISDGPDLRFFGSAVETLRRQRFGDEVVRLVWSAETREYFAALTRHSTVVMMLRSRDADDATRAYDNFRRQAEARAALLPAASSSASASPVAATATATTTMTAAAAAAAAAASSPASAAAR</sequence>
<evidence type="ECO:0000313" key="2">
    <source>
        <dbReference type="Proteomes" id="UP000231501"/>
    </source>
</evidence>
<name>A0A2G9CAK3_9BURK</name>
<dbReference type="EMBL" id="PEOG01000020">
    <property type="protein sequence ID" value="PIM53466.1"/>
    <property type="molecule type" value="Genomic_DNA"/>
</dbReference>
<keyword evidence="2" id="KW-1185">Reference proteome</keyword>
<protein>
    <submittedName>
        <fullName evidence="1">Uncharacterized protein</fullName>
    </submittedName>
</protein>
<gene>
    <name evidence="1" type="ORF">CS062_09040</name>
</gene>
<dbReference type="Proteomes" id="UP000231501">
    <property type="component" value="Unassembled WGS sequence"/>
</dbReference>